<dbReference type="PANTHER" id="PTHR46684:SF16">
    <property type="entry name" value="TRANSCRIPTION FACTOR BHLH67-LIKE ISOFORM X2"/>
    <property type="match status" value="1"/>
</dbReference>
<dbReference type="GO" id="GO:0045893">
    <property type="term" value="P:positive regulation of DNA-templated transcription"/>
    <property type="evidence" value="ECO:0007669"/>
    <property type="project" value="TreeGrafter"/>
</dbReference>
<keyword evidence="5" id="KW-0539">Nucleus</keyword>
<dbReference type="PANTHER" id="PTHR46684">
    <property type="entry name" value="TRANSCRIPTION FACTOR FAMA"/>
    <property type="match status" value="1"/>
</dbReference>
<dbReference type="SMART" id="SM00353">
    <property type="entry name" value="HLH"/>
    <property type="match status" value="1"/>
</dbReference>
<evidence type="ECO:0000256" key="3">
    <source>
        <dbReference type="ARBA" id="ARBA00023125"/>
    </source>
</evidence>
<reference evidence="7 8" key="1">
    <citation type="submission" date="2020-08" db="EMBL/GenBank/DDBJ databases">
        <title>Plant Genome Project.</title>
        <authorList>
            <person name="Zhang R.-G."/>
        </authorList>
    </citation>
    <scope>NUCLEOTIDE SEQUENCE [LARGE SCALE GENOMIC DNA]</scope>
    <source>
        <tissue evidence="7">Rhizome</tissue>
    </source>
</reference>
<name>A0A8J5KH46_ZINOF</name>
<evidence type="ECO:0000256" key="1">
    <source>
        <dbReference type="ARBA" id="ARBA00004123"/>
    </source>
</evidence>
<dbReference type="InterPro" id="IPR054502">
    <property type="entry name" value="bHLH-TF_ACT-like_plant"/>
</dbReference>
<dbReference type="InterPro" id="IPR044283">
    <property type="entry name" value="FAMA/SPEECHLESS/MUTE-like"/>
</dbReference>
<evidence type="ECO:0000313" key="8">
    <source>
        <dbReference type="Proteomes" id="UP000734854"/>
    </source>
</evidence>
<dbReference type="InterPro" id="IPR011598">
    <property type="entry name" value="bHLH_dom"/>
</dbReference>
<evidence type="ECO:0000256" key="2">
    <source>
        <dbReference type="ARBA" id="ARBA00023015"/>
    </source>
</evidence>
<protein>
    <recommendedName>
        <fullName evidence="6">BHLH domain-containing protein</fullName>
    </recommendedName>
</protein>
<evidence type="ECO:0000256" key="4">
    <source>
        <dbReference type="ARBA" id="ARBA00023163"/>
    </source>
</evidence>
<dbReference type="Pfam" id="PF00010">
    <property type="entry name" value="HLH"/>
    <property type="match status" value="1"/>
</dbReference>
<dbReference type="GO" id="GO:0003700">
    <property type="term" value="F:DNA-binding transcription factor activity"/>
    <property type="evidence" value="ECO:0007669"/>
    <property type="project" value="InterPro"/>
</dbReference>
<gene>
    <name evidence="7" type="ORF">ZIOFF_065475</name>
</gene>
<dbReference type="GO" id="GO:0010052">
    <property type="term" value="P:guard cell differentiation"/>
    <property type="evidence" value="ECO:0007669"/>
    <property type="project" value="InterPro"/>
</dbReference>
<proteinExistence type="predicted"/>
<dbReference type="AlphaFoldDB" id="A0A8J5KH46"/>
<dbReference type="Pfam" id="PF22754">
    <property type="entry name" value="bHLH-TF_ACT-like_plant"/>
    <property type="match status" value="1"/>
</dbReference>
<evidence type="ECO:0000259" key="6">
    <source>
        <dbReference type="PROSITE" id="PS50888"/>
    </source>
</evidence>
<dbReference type="GO" id="GO:0005634">
    <property type="term" value="C:nucleus"/>
    <property type="evidence" value="ECO:0007669"/>
    <property type="project" value="UniProtKB-SubCell"/>
</dbReference>
<evidence type="ECO:0000256" key="5">
    <source>
        <dbReference type="ARBA" id="ARBA00023242"/>
    </source>
</evidence>
<dbReference type="EMBL" id="JACMSC010000018">
    <property type="protein sequence ID" value="KAG6476237.1"/>
    <property type="molecule type" value="Genomic_DNA"/>
</dbReference>
<comment type="subcellular location">
    <subcellularLocation>
        <location evidence="1">Nucleus</location>
    </subcellularLocation>
</comment>
<dbReference type="Proteomes" id="UP000734854">
    <property type="component" value="Unassembled WGS sequence"/>
</dbReference>
<keyword evidence="8" id="KW-1185">Reference proteome</keyword>
<accession>A0A8J5KH46</accession>
<dbReference type="GO" id="GO:0046983">
    <property type="term" value="F:protein dimerization activity"/>
    <property type="evidence" value="ECO:0007669"/>
    <property type="project" value="InterPro"/>
</dbReference>
<dbReference type="GO" id="GO:0003677">
    <property type="term" value="F:DNA binding"/>
    <property type="evidence" value="ECO:0007669"/>
    <property type="project" value="UniProtKB-KW"/>
</dbReference>
<dbReference type="OrthoDB" id="684567at2759"/>
<keyword evidence="2" id="KW-0805">Transcription regulation</keyword>
<keyword evidence="3" id="KW-0238">DNA-binding</keyword>
<dbReference type="PROSITE" id="PS50888">
    <property type="entry name" value="BHLH"/>
    <property type="match status" value="1"/>
</dbReference>
<organism evidence="7 8">
    <name type="scientific">Zingiber officinale</name>
    <name type="common">Ginger</name>
    <name type="synonym">Amomum zingiber</name>
    <dbReference type="NCBI Taxonomy" id="94328"/>
    <lineage>
        <taxon>Eukaryota</taxon>
        <taxon>Viridiplantae</taxon>
        <taxon>Streptophyta</taxon>
        <taxon>Embryophyta</taxon>
        <taxon>Tracheophyta</taxon>
        <taxon>Spermatophyta</taxon>
        <taxon>Magnoliopsida</taxon>
        <taxon>Liliopsida</taxon>
        <taxon>Zingiberales</taxon>
        <taxon>Zingiberaceae</taxon>
        <taxon>Zingiber</taxon>
    </lineage>
</organism>
<sequence length="203" mass="23210">MVVQMKASGAGGRRRQRWHRKRLKEEEEVVAETQRMIHIAVERNRRKQMNDYLAVLRSLMPPCYVQRPCLKVDQASIVGGAISFVKDLERSVEFLEAQKRIKHKSDATAGENMAAASDVEVSLQDRHANVKIFSRRRPRQLLSLVLAFHTLRLTPIHLNVTTIDAMVLYGFNLKVEDDCHFTSVDAIATAVHQIIARIREELS</sequence>
<feature type="domain" description="BHLH" evidence="6">
    <location>
        <begin position="33"/>
        <end position="88"/>
    </location>
</feature>
<evidence type="ECO:0000313" key="7">
    <source>
        <dbReference type="EMBL" id="KAG6476237.1"/>
    </source>
</evidence>
<comment type="caution">
    <text evidence="7">The sequence shown here is derived from an EMBL/GenBank/DDBJ whole genome shotgun (WGS) entry which is preliminary data.</text>
</comment>
<keyword evidence="4" id="KW-0804">Transcription</keyword>